<dbReference type="OrthoDB" id="283883at2759"/>
<keyword evidence="8" id="KW-0472">Membrane</keyword>
<evidence type="ECO:0000256" key="6">
    <source>
        <dbReference type="ARBA" id="ARBA00022753"/>
    </source>
</evidence>
<reference evidence="10 12" key="1">
    <citation type="submission" date="2014-03" db="EMBL/GenBank/DDBJ databases">
        <authorList>
            <person name="Casaregola S."/>
        </authorList>
    </citation>
    <scope>NUCLEOTIDE SEQUENCE [LARGE SCALE GENOMIC DNA]</scope>
    <source>
        <strain evidence="10 12">CLIB 918</strain>
    </source>
</reference>
<accession>A0A0J9X345</accession>
<evidence type="ECO:0000256" key="5">
    <source>
        <dbReference type="ARBA" id="ARBA00022490"/>
    </source>
</evidence>
<dbReference type="Gene3D" id="6.10.140.180">
    <property type="match status" value="1"/>
</dbReference>
<name>A0A0J9X345_GEOCN</name>
<comment type="function">
    <text evidence="9">Component of the endosomal sorting complex required for transport II (ESCRT-II), which is required for multivesicular body (MVB) formation and sorting of endosomal cargo proteins into MVBs.</text>
</comment>
<dbReference type="InterPro" id="IPR016689">
    <property type="entry name" value="ESCRT-2_cplx_Snf8"/>
</dbReference>
<keyword evidence="4 9" id="KW-0813">Transport</keyword>
<evidence type="ECO:0000256" key="2">
    <source>
        <dbReference type="ARBA" id="ARBA00004496"/>
    </source>
</evidence>
<comment type="subcellular location">
    <subcellularLocation>
        <location evidence="2">Cytoplasm</location>
    </subcellularLocation>
    <subcellularLocation>
        <location evidence="1">Endosome membrane</location>
        <topology evidence="1">Peripheral membrane protein</topology>
    </subcellularLocation>
</comment>
<keyword evidence="5" id="KW-0963">Cytoplasm</keyword>
<dbReference type="Gene3D" id="1.10.10.10">
    <property type="entry name" value="Winged helix-like DNA-binding domain superfamily/Winged helix DNA-binding domain"/>
    <property type="match status" value="2"/>
</dbReference>
<dbReference type="EMBL" id="CCBN010000001">
    <property type="protein sequence ID" value="CDO51104.1"/>
    <property type="molecule type" value="Genomic_DNA"/>
</dbReference>
<keyword evidence="6" id="KW-0967">Endosome</keyword>
<evidence type="ECO:0000256" key="7">
    <source>
        <dbReference type="ARBA" id="ARBA00022927"/>
    </source>
</evidence>
<reference evidence="11" key="3">
    <citation type="submission" date="2020-01" db="EMBL/GenBank/DDBJ databases">
        <authorList>
            <person name="Perkins V."/>
            <person name="Lessard M.-H."/>
            <person name="Dugat-Bony E."/>
            <person name="Frenette M."/>
            <person name="Labrie S."/>
        </authorList>
    </citation>
    <scope>NUCLEOTIDE SEQUENCE</scope>
    <source>
        <strain evidence="11">LMA-70</strain>
    </source>
</reference>
<dbReference type="Pfam" id="PF04157">
    <property type="entry name" value="EAP30"/>
    <property type="match status" value="1"/>
</dbReference>
<dbReference type="InterPro" id="IPR036390">
    <property type="entry name" value="WH_DNA-bd_sf"/>
</dbReference>
<dbReference type="PIRSF" id="PIRSF017215">
    <property type="entry name" value="ESCRT2_Vps22"/>
    <property type="match status" value="1"/>
</dbReference>
<dbReference type="AlphaFoldDB" id="A0A0J9X345"/>
<dbReference type="PANTHER" id="PTHR12806">
    <property type="entry name" value="EAP30 SUBUNIT OF ELL COMPLEX"/>
    <property type="match status" value="1"/>
</dbReference>
<dbReference type="GO" id="GO:0000814">
    <property type="term" value="C:ESCRT II complex"/>
    <property type="evidence" value="ECO:0007669"/>
    <property type="project" value="UniProtKB-UniRule"/>
</dbReference>
<evidence type="ECO:0000256" key="1">
    <source>
        <dbReference type="ARBA" id="ARBA00004481"/>
    </source>
</evidence>
<dbReference type="SUPFAM" id="SSF46785">
    <property type="entry name" value="Winged helix' DNA-binding domain"/>
    <property type="match status" value="2"/>
</dbReference>
<proteinExistence type="inferred from homology"/>
<keyword evidence="12" id="KW-1185">Reference proteome</keyword>
<comment type="caution">
    <text evidence="10">The sequence shown here is derived from an EMBL/GenBank/DDBJ whole genome shotgun (WGS) entry which is preliminary data.</text>
</comment>
<evidence type="ECO:0000256" key="9">
    <source>
        <dbReference type="PIRNR" id="PIRNR017215"/>
    </source>
</evidence>
<evidence type="ECO:0000313" key="12">
    <source>
        <dbReference type="Proteomes" id="UP000242525"/>
    </source>
</evidence>
<dbReference type="InterPro" id="IPR036388">
    <property type="entry name" value="WH-like_DNA-bd_sf"/>
</dbReference>
<evidence type="ECO:0000256" key="4">
    <source>
        <dbReference type="ARBA" id="ARBA00022448"/>
    </source>
</evidence>
<dbReference type="GO" id="GO:0043328">
    <property type="term" value="P:protein transport to vacuole involved in ubiquitin-dependent protein catabolic process via the multivesicular body sorting pathway"/>
    <property type="evidence" value="ECO:0007669"/>
    <property type="project" value="TreeGrafter"/>
</dbReference>
<comment type="similarity">
    <text evidence="3 9">Belongs to the SNF8 family.</text>
</comment>
<dbReference type="EMBL" id="QQZK01000085">
    <property type="protein sequence ID" value="KAF5097807.1"/>
    <property type="molecule type" value="Genomic_DNA"/>
</dbReference>
<dbReference type="PANTHER" id="PTHR12806:SF0">
    <property type="entry name" value="VACUOLAR-SORTING PROTEIN SNF8"/>
    <property type="match status" value="1"/>
</dbReference>
<gene>
    <name evidence="10" type="ORF">BN980_GECA01s00868g</name>
    <name evidence="11" type="ORF">DV451_003687</name>
</gene>
<dbReference type="Proteomes" id="UP000242525">
    <property type="component" value="Unassembled WGS sequence"/>
</dbReference>
<protein>
    <recommendedName>
        <fullName evidence="9">Vacuolar-sorting protein SNF8</fullName>
    </recommendedName>
</protein>
<dbReference type="InterPro" id="IPR040608">
    <property type="entry name" value="Snf8/Vps36"/>
</dbReference>
<keyword evidence="7 9" id="KW-0653">Protein transport</keyword>
<evidence type="ECO:0000313" key="10">
    <source>
        <dbReference type="EMBL" id="CDO51104.1"/>
    </source>
</evidence>
<evidence type="ECO:0000256" key="8">
    <source>
        <dbReference type="ARBA" id="ARBA00023136"/>
    </source>
</evidence>
<organism evidence="10 12">
    <name type="scientific">Geotrichum candidum</name>
    <name type="common">Oospora lactis</name>
    <name type="synonym">Dipodascus geotrichum</name>
    <dbReference type="NCBI Taxonomy" id="1173061"/>
    <lineage>
        <taxon>Eukaryota</taxon>
        <taxon>Fungi</taxon>
        <taxon>Dikarya</taxon>
        <taxon>Ascomycota</taxon>
        <taxon>Saccharomycotina</taxon>
        <taxon>Dipodascomycetes</taxon>
        <taxon>Dipodascales</taxon>
        <taxon>Dipodascaceae</taxon>
        <taxon>Geotrichum</taxon>
    </lineage>
</organism>
<sequence length="250" mass="27675">MRKVGIAAFENRERSAQQYSDLSSMLIQKQSAELANQLEVFRSSLAYFAVEHAKEIRTNAAFRTQFAQMCANIGVDPLTSSRDNSSSNKGKSSMWASLLGRDVNDFYFEVAVKVIEQTRITKDTNGGILAVSEVKRRLASASPPVDVSDDDIERAVRSLAVLGKGLDLVEIGGTRYIRSVQSELSSDQSAVLAACEALGYVSVSLLRDNLGWEPVRAVTVLDEMVRAGMLWIDEQGLETEYWAPSWIERQ</sequence>
<dbReference type="Proteomes" id="UP000750522">
    <property type="component" value="Unassembled WGS sequence"/>
</dbReference>
<evidence type="ECO:0000313" key="11">
    <source>
        <dbReference type="EMBL" id="KAF5097807.1"/>
    </source>
</evidence>
<comment type="subunit">
    <text evidence="9">Component of the endosomal sorting complex required for transport II (ESCRT-II).</text>
</comment>
<dbReference type="FunFam" id="1.10.10.10:FF:000397">
    <property type="entry name" value="Vacuolar-sorting protein SNF8"/>
    <property type="match status" value="1"/>
</dbReference>
<evidence type="ECO:0000256" key="3">
    <source>
        <dbReference type="ARBA" id="ARBA00009834"/>
    </source>
</evidence>
<dbReference type="STRING" id="1173061.A0A0J9X345"/>
<reference evidence="11" key="2">
    <citation type="journal article" date="2020" name="Front. Microbiol.">
        <title>Phenotypic and Genetic Characterization of the Cheese Ripening Yeast Geotrichum candidum.</title>
        <authorList>
            <person name="Perkins V."/>
            <person name="Vignola S."/>
            <person name="Lessard M.H."/>
            <person name="Plante P.L."/>
            <person name="Corbeil J."/>
            <person name="Dugat-Bony E."/>
            <person name="Frenette M."/>
            <person name="Labrie S."/>
        </authorList>
    </citation>
    <scope>NUCLEOTIDE SEQUENCE</scope>
    <source>
        <strain evidence="11">LMA-70</strain>
    </source>
</reference>